<sequence length="507" mass="56923">MRRAMVKLLRRSKAPGNGKVGDTPLGSADEDASALPLSSAAGTSGDEVFISVGSVARMGGASSKRGGREWASSGMLPLPSVSHGTGGTNSGLGHSRDAHTLPSRASRGLSPRGANNQPGKASTRRSRVAALHSENRWRQLNYALLMTLLLVWTLRDYVWTRHELSLPSSSGARGSDDAQLRWLDQVHSVQYPLDIVLQVARGDLQWSTSSGPAGTAKFYPPGYAYVKSATFRDRYPTETAADTFDEIFVITNDRCQRQLQEFETRAKAYKLRYTKVLATPARDIDLNNPPIKLNLPENVGGIAGLSKVQVSLLKRQIGYTLSHKEIWKRAKLRNRQRILVLDDTLFPKERFLNGMANLFNWVDQESIAGSQPWHFIFFRRKILQEDWAAKNETFWEGSEEAWSPNHLHPVVRAKPSYGAGIYALSSQGIKWLVDHFDDYRAPMDIQISMLQREFPHEFIALSACNNDQPQVFCPEIVQDISIQESQSMYECTWRRMQELKVARDDFT</sequence>
<name>A0A5J4Z5N1_PORPP</name>
<dbReference type="AlphaFoldDB" id="A0A5J4Z5N1"/>
<evidence type="ECO:0000313" key="2">
    <source>
        <dbReference type="EMBL" id="KAA8498986.1"/>
    </source>
</evidence>
<proteinExistence type="predicted"/>
<reference evidence="3" key="1">
    <citation type="journal article" date="2019" name="Nat. Commun.">
        <title>Expansion of phycobilisome linker gene families in mesophilic red algae.</title>
        <authorList>
            <person name="Lee J."/>
            <person name="Kim D."/>
            <person name="Bhattacharya D."/>
            <person name="Yoon H.S."/>
        </authorList>
    </citation>
    <scope>NUCLEOTIDE SEQUENCE [LARGE SCALE GENOMIC DNA]</scope>
    <source>
        <strain evidence="3">CCMP 1328</strain>
    </source>
</reference>
<feature type="region of interest" description="Disordered" evidence="1">
    <location>
        <begin position="1"/>
        <end position="31"/>
    </location>
</feature>
<evidence type="ECO:0000256" key="1">
    <source>
        <dbReference type="SAM" id="MobiDB-lite"/>
    </source>
</evidence>
<comment type="caution">
    <text evidence="2">The sequence shown here is derived from an EMBL/GenBank/DDBJ whole genome shotgun (WGS) entry which is preliminary data.</text>
</comment>
<gene>
    <name evidence="2" type="ORF">FVE85_6571</name>
</gene>
<keyword evidence="3" id="KW-1185">Reference proteome</keyword>
<dbReference type="EMBL" id="VRMN01000001">
    <property type="protein sequence ID" value="KAA8498986.1"/>
    <property type="molecule type" value="Genomic_DNA"/>
</dbReference>
<feature type="region of interest" description="Disordered" evidence="1">
    <location>
        <begin position="59"/>
        <end position="127"/>
    </location>
</feature>
<protein>
    <submittedName>
        <fullName evidence="2">Uncharacterized protein</fullName>
    </submittedName>
</protein>
<organism evidence="2 3">
    <name type="scientific">Porphyridium purpureum</name>
    <name type="common">Red alga</name>
    <name type="synonym">Porphyridium cruentum</name>
    <dbReference type="NCBI Taxonomy" id="35688"/>
    <lineage>
        <taxon>Eukaryota</taxon>
        <taxon>Rhodophyta</taxon>
        <taxon>Bangiophyceae</taxon>
        <taxon>Porphyridiales</taxon>
        <taxon>Porphyridiaceae</taxon>
        <taxon>Porphyridium</taxon>
    </lineage>
</organism>
<accession>A0A5J4Z5N1</accession>
<dbReference type="OrthoDB" id="47375at2759"/>
<feature type="compositionally biased region" description="Basic residues" evidence="1">
    <location>
        <begin position="1"/>
        <end position="13"/>
    </location>
</feature>
<evidence type="ECO:0000313" key="3">
    <source>
        <dbReference type="Proteomes" id="UP000324585"/>
    </source>
</evidence>
<dbReference type="Proteomes" id="UP000324585">
    <property type="component" value="Unassembled WGS sequence"/>
</dbReference>